<reference evidence="3 4" key="1">
    <citation type="submission" date="2020-04" db="EMBL/GenBank/DDBJ databases">
        <title>Molecular characterization of pseudomonads from Agaricus bisporus reveal novel blotch 2 pathogens in Western Europe.</title>
        <authorList>
            <person name="Taparia T."/>
            <person name="Krijger M."/>
            <person name="Haynes E."/>
            <person name="Elpinstone J.G."/>
            <person name="Noble R."/>
            <person name="Van Der Wolf J."/>
        </authorList>
    </citation>
    <scope>NUCLEOTIDE SEQUENCE [LARGE SCALE GENOMIC DNA]</scope>
    <source>
        <strain evidence="3 4">H7001</strain>
    </source>
</reference>
<evidence type="ECO:0000256" key="1">
    <source>
        <dbReference type="SAM" id="MobiDB-lite"/>
    </source>
</evidence>
<dbReference type="Proteomes" id="UP000539985">
    <property type="component" value="Unassembled WGS sequence"/>
</dbReference>
<accession>A0A7Y7XFA3</accession>
<feature type="region of interest" description="Disordered" evidence="1">
    <location>
        <begin position="1288"/>
        <end position="1312"/>
    </location>
</feature>
<evidence type="ECO:0000313" key="3">
    <source>
        <dbReference type="EMBL" id="NWB98782.1"/>
    </source>
</evidence>
<protein>
    <recommendedName>
        <fullName evidence="2">DUF6603 domain-containing protein</fullName>
    </recommendedName>
</protein>
<proteinExistence type="predicted"/>
<dbReference type="Pfam" id="PF20248">
    <property type="entry name" value="DUF6603"/>
    <property type="match status" value="1"/>
</dbReference>
<evidence type="ECO:0000259" key="2">
    <source>
        <dbReference type="Pfam" id="PF20248"/>
    </source>
</evidence>
<feature type="compositionally biased region" description="Polar residues" evidence="1">
    <location>
        <begin position="1297"/>
        <end position="1312"/>
    </location>
</feature>
<gene>
    <name evidence="3" type="ORF">HX882_23095</name>
</gene>
<dbReference type="InterPro" id="IPR046538">
    <property type="entry name" value="DUF6603"/>
</dbReference>
<comment type="caution">
    <text evidence="3">The sequence shown here is derived from an EMBL/GenBank/DDBJ whole genome shotgun (WGS) entry which is preliminary data.</text>
</comment>
<name>A0A7Y7XFA3_9PSED</name>
<organism evidence="3 4">
    <name type="scientific">Pseudomonas gingeri</name>
    <dbReference type="NCBI Taxonomy" id="117681"/>
    <lineage>
        <taxon>Bacteria</taxon>
        <taxon>Pseudomonadati</taxon>
        <taxon>Pseudomonadota</taxon>
        <taxon>Gammaproteobacteria</taxon>
        <taxon>Pseudomonadales</taxon>
        <taxon>Pseudomonadaceae</taxon>
        <taxon>Pseudomonas</taxon>
    </lineage>
</organism>
<feature type="domain" description="DUF6603" evidence="2">
    <location>
        <begin position="657"/>
        <end position="1116"/>
    </location>
</feature>
<evidence type="ECO:0000313" key="4">
    <source>
        <dbReference type="Proteomes" id="UP000539985"/>
    </source>
</evidence>
<sequence length="1357" mass="145292">MDAKELLAHLRQGFPEAQRSGVLDTAKLPGTPCDTVFKALGLPVQFTLHSKQGWVVSAQACLLRGYVEQTLLGVEKPSVFLRVQPDGPGCQVLLGINLPVNWQFIDAFPDASYPILATLACRSLLVASGNISAPLSWLQQVSEVCPADEVPAVDGKRLVAGPGASLFGWDSDASDLIGVDTLLTLLRQPTLKVAISMGLGGPALANPLGENAPLVANNLPAPYRNGSALLRRNETWCGFNRESRSVSHAYLSLHALGDKGWDICPGLINLSDVQLRFSTLRPPDRDSILSFALQGVFTLGGLPLLIKGHLPGKILSGGLDPARPAPSLTTFVSEVFQHEIPGEMTIERLEFWAKTTESLYGAELSIAGDWRFNIGHERFLAFHRLEMRMQRDLQGLTGALAGGFRIDEHNEFDIGLDLASDTKSITGGWSNSDSPPALNDLLRALHLPQIGELPGGLQLRLCGARFTFQRQSDALSFALEFSAQLGTEQEPNGNRISKALLIAGRRSKNDPWGYLYAMDLALKLDLGLDSIPLAGRLVPEDSDHFGIERVRLIAASKVLPPIPTDSPLTELAGQSFDGGLSLAVDLKIGSEPSKTLMVRFGGQTRVPQAAEPAKPVAPAVPAVPAAPVKPVAPEEAASPLPEDEEQPSADKVAWIKVQRALGPLRLQRIGFSMTDQGSVAVLLDAGLDTRGLSIMLSGLQADIPLLGDVRTPTFDLAGLAVQYRSAALTIGGALARLGSQEQPTYDGQLTVSSGRFGAMALGSYTEVDGRPSFTAFTFINVPLGGPPCFFVTGLAAGVGFNRALRLPEVDKIGQFPLIQAAMGTYTEQQAKDSLSTYIEPAADQDWFAAGVRFSSFKMIESFALLTLSFGTRSEVALLGQSTLSLPPSTSTKPAVTVVHAELLLKACLQLEEGLLAVHAQLSSTSWVFSRDARLTGGFAFYLWFGNSPFAGDFVVTLGGYHPQFKVPTHYPQVPRLSLNWRVSDKLTIKGELYFALTPSVIMAGGLLDATWQSSGVQAWFQVQTHFLIRFKPFAYRISATVSIGVSVKVDLWLSSYTLNARVNANLDLWGPEFGGLALVDLSVVSFTIDFGDQKRPSDRPIDWQEFRESFLPAPTALKPEQPPPTQSPLIGISAPSGLLGTIERKGQPLWKVDPANLRLVLSNPVPVTHVNSSLLPAPGEWNRQLGVAPMEKPQGSLTSTLYLSIQRIDKKDGGSWNSQALRGSVPAGLWGNGGATLQGSAMLADVLIGLDLCPAPRAAPGSLSVPLGHLQAPTPITFAVECSNSKPANAPYKPDNTLEQLSESLGSQPSSTTRNDILAALKRQQQATAATLDLSKTTSNAPALFRAAPHLCSLGAV</sequence>
<dbReference type="EMBL" id="JACAQB010000017">
    <property type="protein sequence ID" value="NWB98782.1"/>
    <property type="molecule type" value="Genomic_DNA"/>
</dbReference>